<proteinExistence type="predicted"/>
<protein>
    <submittedName>
        <fullName evidence="1">Uncharacterized protein</fullName>
    </submittedName>
</protein>
<dbReference type="AlphaFoldDB" id="A0A9Q1H3N8"/>
<gene>
    <name evidence="1" type="ORF">HOLleu_28035</name>
</gene>
<sequence>MVYAVQCYNYTLTECTERSARESTLCMEFAKLNARSTQECHYLQDSCYQIAGEVKGKRLAPSLKL</sequence>
<dbReference type="EMBL" id="JAIZAY010000013">
    <property type="protein sequence ID" value="KAJ8031335.1"/>
    <property type="molecule type" value="Genomic_DNA"/>
</dbReference>
<reference evidence="1" key="1">
    <citation type="submission" date="2021-10" db="EMBL/GenBank/DDBJ databases">
        <title>Tropical sea cucumber genome reveals ecological adaptation and Cuvierian tubules defense mechanism.</title>
        <authorList>
            <person name="Chen T."/>
        </authorList>
    </citation>
    <scope>NUCLEOTIDE SEQUENCE</scope>
    <source>
        <strain evidence="1">Nanhai2018</strain>
        <tissue evidence="1">Muscle</tissue>
    </source>
</reference>
<name>A0A9Q1H3N8_HOLLE</name>
<comment type="caution">
    <text evidence="1">The sequence shown here is derived from an EMBL/GenBank/DDBJ whole genome shotgun (WGS) entry which is preliminary data.</text>
</comment>
<evidence type="ECO:0000313" key="2">
    <source>
        <dbReference type="Proteomes" id="UP001152320"/>
    </source>
</evidence>
<accession>A0A9Q1H3N8</accession>
<dbReference type="Proteomes" id="UP001152320">
    <property type="component" value="Chromosome 13"/>
</dbReference>
<organism evidence="1 2">
    <name type="scientific">Holothuria leucospilota</name>
    <name type="common">Black long sea cucumber</name>
    <name type="synonym">Mertensiothuria leucospilota</name>
    <dbReference type="NCBI Taxonomy" id="206669"/>
    <lineage>
        <taxon>Eukaryota</taxon>
        <taxon>Metazoa</taxon>
        <taxon>Echinodermata</taxon>
        <taxon>Eleutherozoa</taxon>
        <taxon>Echinozoa</taxon>
        <taxon>Holothuroidea</taxon>
        <taxon>Aspidochirotacea</taxon>
        <taxon>Aspidochirotida</taxon>
        <taxon>Holothuriidae</taxon>
        <taxon>Holothuria</taxon>
    </lineage>
</organism>
<keyword evidence="2" id="KW-1185">Reference proteome</keyword>
<evidence type="ECO:0000313" key="1">
    <source>
        <dbReference type="EMBL" id="KAJ8031335.1"/>
    </source>
</evidence>